<protein>
    <submittedName>
        <fullName evidence="1">Uncharacterized protein</fullName>
    </submittedName>
</protein>
<gene>
    <name evidence="1" type="ORF">RirG_197170</name>
</gene>
<keyword evidence="2" id="KW-1185">Reference proteome</keyword>
<dbReference type="EMBL" id="JEMT01026731">
    <property type="protein sequence ID" value="EXX58525.1"/>
    <property type="molecule type" value="Genomic_DNA"/>
</dbReference>
<dbReference type="HOGENOM" id="CLU_1678885_0_0_1"/>
<dbReference type="Proteomes" id="UP000022910">
    <property type="component" value="Unassembled WGS sequence"/>
</dbReference>
<comment type="caution">
    <text evidence="1">The sequence shown here is derived from an EMBL/GenBank/DDBJ whole genome shotgun (WGS) entry which is preliminary data.</text>
</comment>
<accession>A0A015IW47</accession>
<sequence>MKRYFSFVEAQPPAKVKINNVNLLVKLHQVKSQTHQNHLVKRCKNRSNPDPKWMDNGNDAYRNVDGTLFMFLHIFHGKKYLALSVYPDLYQLIDFHRKNSDVMKLYNNTPEALQLPSLLIKDSPSELNDYGSHLSNTSAKEIEVAIVYVIEKHYVKK</sequence>
<evidence type="ECO:0000313" key="2">
    <source>
        <dbReference type="Proteomes" id="UP000022910"/>
    </source>
</evidence>
<proteinExistence type="predicted"/>
<dbReference type="AlphaFoldDB" id="A0A015IW47"/>
<evidence type="ECO:0000313" key="1">
    <source>
        <dbReference type="EMBL" id="EXX58525.1"/>
    </source>
</evidence>
<name>A0A015IW47_RHIIW</name>
<dbReference type="OrthoDB" id="2400887at2759"/>
<organism evidence="1 2">
    <name type="scientific">Rhizophagus irregularis (strain DAOM 197198w)</name>
    <name type="common">Glomus intraradices</name>
    <dbReference type="NCBI Taxonomy" id="1432141"/>
    <lineage>
        <taxon>Eukaryota</taxon>
        <taxon>Fungi</taxon>
        <taxon>Fungi incertae sedis</taxon>
        <taxon>Mucoromycota</taxon>
        <taxon>Glomeromycotina</taxon>
        <taxon>Glomeromycetes</taxon>
        <taxon>Glomerales</taxon>
        <taxon>Glomeraceae</taxon>
        <taxon>Rhizophagus</taxon>
    </lineage>
</organism>
<reference evidence="1 2" key="1">
    <citation type="submission" date="2014-02" db="EMBL/GenBank/DDBJ databases">
        <title>Single nucleus genome sequencing reveals high similarity among nuclei of an endomycorrhizal fungus.</title>
        <authorList>
            <person name="Lin K."/>
            <person name="Geurts R."/>
            <person name="Zhang Z."/>
            <person name="Limpens E."/>
            <person name="Saunders D.G."/>
            <person name="Mu D."/>
            <person name="Pang E."/>
            <person name="Cao H."/>
            <person name="Cha H."/>
            <person name="Lin T."/>
            <person name="Zhou Q."/>
            <person name="Shang Y."/>
            <person name="Li Y."/>
            <person name="Ivanov S."/>
            <person name="Sharma T."/>
            <person name="Velzen R.V."/>
            <person name="Ruijter N.D."/>
            <person name="Aanen D.K."/>
            <person name="Win J."/>
            <person name="Kamoun S."/>
            <person name="Bisseling T."/>
            <person name="Huang S."/>
        </authorList>
    </citation>
    <scope>NUCLEOTIDE SEQUENCE [LARGE SCALE GENOMIC DNA]</scope>
    <source>
        <strain evidence="2">DAOM197198w</strain>
    </source>
</reference>